<keyword evidence="4 5" id="KW-0472">Membrane</keyword>
<organism evidence="6 7">
    <name type="scientific">Pseudotenacibaculum haliotis</name>
    <dbReference type="NCBI Taxonomy" id="1862138"/>
    <lineage>
        <taxon>Bacteria</taxon>
        <taxon>Pseudomonadati</taxon>
        <taxon>Bacteroidota</taxon>
        <taxon>Flavobacteriia</taxon>
        <taxon>Flavobacteriales</taxon>
        <taxon>Flavobacteriaceae</taxon>
        <taxon>Pseudotenacibaculum</taxon>
    </lineage>
</organism>
<dbReference type="EMBL" id="JBHULH010000001">
    <property type="protein sequence ID" value="MFD2565969.1"/>
    <property type="molecule type" value="Genomic_DNA"/>
</dbReference>
<protein>
    <submittedName>
        <fullName evidence="6">DoxX family protein</fullName>
    </submittedName>
</protein>
<comment type="caution">
    <text evidence="6">The sequence shown here is derived from an EMBL/GenBank/DDBJ whole genome shotgun (WGS) entry which is preliminary data.</text>
</comment>
<evidence type="ECO:0000256" key="5">
    <source>
        <dbReference type="SAM" id="Phobius"/>
    </source>
</evidence>
<keyword evidence="7" id="KW-1185">Reference proteome</keyword>
<gene>
    <name evidence="6" type="ORF">ACFSRZ_01220</name>
</gene>
<reference evidence="7" key="1">
    <citation type="journal article" date="2019" name="Int. J. Syst. Evol. Microbiol.">
        <title>The Global Catalogue of Microorganisms (GCM) 10K type strain sequencing project: providing services to taxonomists for standard genome sequencing and annotation.</title>
        <authorList>
            <consortium name="The Broad Institute Genomics Platform"/>
            <consortium name="The Broad Institute Genome Sequencing Center for Infectious Disease"/>
            <person name="Wu L."/>
            <person name="Ma J."/>
        </authorList>
    </citation>
    <scope>NUCLEOTIDE SEQUENCE [LARGE SCALE GENOMIC DNA]</scope>
    <source>
        <strain evidence="7">KCTC 52127</strain>
    </source>
</reference>
<feature type="transmembrane region" description="Helical" evidence="5">
    <location>
        <begin position="70"/>
        <end position="91"/>
    </location>
</feature>
<dbReference type="InterPro" id="IPR032808">
    <property type="entry name" value="DoxX"/>
</dbReference>
<comment type="subcellular location">
    <subcellularLocation>
        <location evidence="1">Membrane</location>
        <topology evidence="1">Multi-pass membrane protein</topology>
    </subcellularLocation>
</comment>
<keyword evidence="2 5" id="KW-0812">Transmembrane</keyword>
<evidence type="ECO:0000256" key="1">
    <source>
        <dbReference type="ARBA" id="ARBA00004141"/>
    </source>
</evidence>
<sequence>MKKYIPLILKLIAAVIMLQTLFFKFTGAQESIDLFTKIAGENEALMRVGTGIIELIASVLLFVPKRTWLGALLAAGTMSGAVFSHLTILGIEHDNDGGALFISAVVTLIISVILLIQNKKDIPFINKN</sequence>
<accession>A0ABW5LP65</accession>
<dbReference type="Proteomes" id="UP001597508">
    <property type="component" value="Unassembled WGS sequence"/>
</dbReference>
<keyword evidence="3 5" id="KW-1133">Transmembrane helix</keyword>
<name>A0ABW5LP65_9FLAO</name>
<dbReference type="RefSeq" id="WP_379664693.1">
    <property type="nucleotide sequence ID" value="NZ_JBHULH010000001.1"/>
</dbReference>
<evidence type="ECO:0000313" key="7">
    <source>
        <dbReference type="Proteomes" id="UP001597508"/>
    </source>
</evidence>
<dbReference type="Pfam" id="PF07681">
    <property type="entry name" value="DoxX"/>
    <property type="match status" value="1"/>
</dbReference>
<proteinExistence type="predicted"/>
<evidence type="ECO:0000313" key="6">
    <source>
        <dbReference type="EMBL" id="MFD2565969.1"/>
    </source>
</evidence>
<evidence type="ECO:0000256" key="2">
    <source>
        <dbReference type="ARBA" id="ARBA00022692"/>
    </source>
</evidence>
<feature type="transmembrane region" description="Helical" evidence="5">
    <location>
        <begin position="97"/>
        <end position="116"/>
    </location>
</feature>
<evidence type="ECO:0000256" key="4">
    <source>
        <dbReference type="ARBA" id="ARBA00023136"/>
    </source>
</evidence>
<evidence type="ECO:0000256" key="3">
    <source>
        <dbReference type="ARBA" id="ARBA00022989"/>
    </source>
</evidence>
<feature type="transmembrane region" description="Helical" evidence="5">
    <location>
        <begin position="44"/>
        <end position="63"/>
    </location>
</feature>